<evidence type="ECO:0000256" key="17">
    <source>
        <dbReference type="ARBA" id="ARBA00023268"/>
    </source>
</evidence>
<keyword evidence="11" id="KW-0255">Endonuclease</keyword>
<dbReference type="GO" id="GO:0003723">
    <property type="term" value="F:RNA binding"/>
    <property type="evidence" value="ECO:0007669"/>
    <property type="project" value="InterPro"/>
</dbReference>
<comment type="cofactor">
    <cofactor evidence="2">
        <name>Mg(2+)</name>
        <dbReference type="ChEBI" id="CHEBI:18420"/>
    </cofactor>
</comment>
<evidence type="ECO:0000313" key="21">
    <source>
        <dbReference type="Proteomes" id="UP000280107"/>
    </source>
</evidence>
<evidence type="ECO:0000256" key="3">
    <source>
        <dbReference type="ARBA" id="ARBA00004147"/>
    </source>
</evidence>
<dbReference type="GO" id="GO:0004519">
    <property type="term" value="F:endonuclease activity"/>
    <property type="evidence" value="ECO:0007669"/>
    <property type="project" value="UniProtKB-KW"/>
</dbReference>
<dbReference type="GO" id="GO:0046872">
    <property type="term" value="F:metal ion binding"/>
    <property type="evidence" value="ECO:0007669"/>
    <property type="project" value="UniProtKB-KW"/>
</dbReference>
<dbReference type="InterPro" id="IPR049912">
    <property type="entry name" value="CRESS_DNA_REP"/>
</dbReference>
<evidence type="ECO:0000256" key="12">
    <source>
        <dbReference type="ARBA" id="ARBA00022801"/>
    </source>
</evidence>
<sequence length="275" mass="31075">MPTPKKAYCFTLNNYTSEEYEEICGKLSDDCLYAIIGKEVGESGTPHLQGYCLFKRALQFNTIKNRYLPRCHIEVAAGSADANRAYCSKGGSFIEYGTKPKKSNTRSELASAFCTHMGSGRSGMVQFAAEEPGTWYFSGHNLLRNYLAIQPPISRDAISVKWYYGEPGVGKSRRAHMELPDAFIKEPRTKWWSGYALETDVIIDDFGPNGIDINHLLRWFDRYKCVVESKGGMLPLYAVNFIVTSNFHPNQIFQFGGELNAQLPALMRRIECIEM</sequence>
<proteinExistence type="predicted"/>
<keyword evidence="17" id="KW-0511">Multifunctional enzyme</keyword>
<dbReference type="GO" id="GO:0000166">
    <property type="term" value="F:nucleotide binding"/>
    <property type="evidence" value="ECO:0007669"/>
    <property type="project" value="UniProtKB-KW"/>
</dbReference>
<comment type="catalytic activity">
    <reaction evidence="18">
        <text>ATP + H2O = ADP + phosphate + H(+)</text>
        <dbReference type="Rhea" id="RHEA:13065"/>
        <dbReference type="ChEBI" id="CHEBI:15377"/>
        <dbReference type="ChEBI" id="CHEBI:15378"/>
        <dbReference type="ChEBI" id="CHEBI:30616"/>
        <dbReference type="ChEBI" id="CHEBI:43474"/>
        <dbReference type="ChEBI" id="CHEBI:456216"/>
    </reaction>
</comment>
<comment type="cofactor">
    <cofactor evidence="1">
        <name>Mn(2+)</name>
        <dbReference type="ChEBI" id="CHEBI:29035"/>
    </cofactor>
</comment>
<dbReference type="InterPro" id="IPR000605">
    <property type="entry name" value="Helicase_SF3_ssDNA/RNA_vir"/>
</dbReference>
<keyword evidence="6" id="KW-0548">Nucleotidyltransferase</keyword>
<evidence type="ECO:0000313" key="20">
    <source>
        <dbReference type="EMBL" id="AXL65933.1"/>
    </source>
</evidence>
<evidence type="ECO:0000256" key="10">
    <source>
        <dbReference type="ARBA" id="ARBA00022741"/>
    </source>
</evidence>
<keyword evidence="13" id="KW-0347">Helicase</keyword>
<keyword evidence="21" id="KW-1185">Reference proteome</keyword>
<dbReference type="GO" id="GO:0003724">
    <property type="term" value="F:RNA helicase activity"/>
    <property type="evidence" value="ECO:0007669"/>
    <property type="project" value="InterPro"/>
</dbReference>
<evidence type="ECO:0000256" key="14">
    <source>
        <dbReference type="ARBA" id="ARBA00022840"/>
    </source>
</evidence>
<evidence type="ECO:0000256" key="7">
    <source>
        <dbReference type="ARBA" id="ARBA00022705"/>
    </source>
</evidence>
<dbReference type="Gene3D" id="3.40.1310.20">
    <property type="match status" value="1"/>
</dbReference>
<dbReference type="PROSITE" id="PS52020">
    <property type="entry name" value="CRESS_DNA_REP"/>
    <property type="match status" value="1"/>
</dbReference>
<evidence type="ECO:0000256" key="8">
    <source>
        <dbReference type="ARBA" id="ARBA00022722"/>
    </source>
</evidence>
<keyword evidence="14" id="KW-0067">ATP-binding</keyword>
<dbReference type="GO" id="GO:0016779">
    <property type="term" value="F:nucleotidyltransferase activity"/>
    <property type="evidence" value="ECO:0007669"/>
    <property type="project" value="UniProtKB-KW"/>
</dbReference>
<keyword evidence="8" id="KW-0540">Nuclease</keyword>
<keyword evidence="7" id="KW-0235">DNA replication</keyword>
<keyword evidence="4" id="KW-1048">Host nucleus</keyword>
<keyword evidence="9" id="KW-0479">Metal-binding</keyword>
<dbReference type="Pfam" id="PF00910">
    <property type="entry name" value="RNA_helicase"/>
    <property type="match status" value="1"/>
</dbReference>
<evidence type="ECO:0000256" key="6">
    <source>
        <dbReference type="ARBA" id="ARBA00022695"/>
    </source>
</evidence>
<dbReference type="EMBL" id="MH545536">
    <property type="protein sequence ID" value="AXL65933.1"/>
    <property type="molecule type" value="Genomic_DNA"/>
</dbReference>
<evidence type="ECO:0000256" key="18">
    <source>
        <dbReference type="ARBA" id="ARBA00049360"/>
    </source>
</evidence>
<dbReference type="RefSeq" id="YP_009551352.1">
    <property type="nucleotide sequence ID" value="NC_040319.1"/>
</dbReference>
<dbReference type="GO" id="GO:0003677">
    <property type="term" value="F:DNA binding"/>
    <property type="evidence" value="ECO:0007669"/>
    <property type="project" value="UniProtKB-KW"/>
</dbReference>
<feature type="domain" description="CRESS-DNA virus Rep endonuclease" evidence="19">
    <location>
        <begin position="2"/>
        <end position="99"/>
    </location>
</feature>
<keyword evidence="16" id="KW-0238">DNA-binding</keyword>
<evidence type="ECO:0000256" key="2">
    <source>
        <dbReference type="ARBA" id="ARBA00001946"/>
    </source>
</evidence>
<organism evidence="20 21">
    <name type="scientific">Giant house spider associated circular virus 2</name>
    <dbReference type="NCBI Taxonomy" id="2293289"/>
    <lineage>
        <taxon>Viruses</taxon>
        <taxon>Monodnaviria</taxon>
        <taxon>Shotokuvirae</taxon>
        <taxon>Cressdnaviricota</taxon>
        <taxon>Arfiviricetes</taxon>
        <taxon>Saturnivirales</taxon>
        <taxon>Mahapunaviridae</taxon>
        <taxon>Anthevirus</taxon>
        <taxon>Anthevirus beronis</taxon>
    </lineage>
</organism>
<evidence type="ECO:0000256" key="11">
    <source>
        <dbReference type="ARBA" id="ARBA00022759"/>
    </source>
</evidence>
<evidence type="ECO:0000256" key="1">
    <source>
        <dbReference type="ARBA" id="ARBA00001936"/>
    </source>
</evidence>
<evidence type="ECO:0000259" key="19">
    <source>
        <dbReference type="PROSITE" id="PS52020"/>
    </source>
</evidence>
<dbReference type="Proteomes" id="UP000280107">
    <property type="component" value="Segment"/>
</dbReference>
<keyword evidence="10" id="KW-0547">Nucleotide-binding</keyword>
<dbReference type="GO" id="GO:0016787">
    <property type="term" value="F:hydrolase activity"/>
    <property type="evidence" value="ECO:0007669"/>
    <property type="project" value="UniProtKB-KW"/>
</dbReference>
<dbReference type="GO" id="GO:0042025">
    <property type="term" value="C:host cell nucleus"/>
    <property type="evidence" value="ECO:0007669"/>
    <property type="project" value="UniProtKB-SubCell"/>
</dbReference>
<keyword evidence="12" id="KW-0378">Hydrolase</keyword>
<dbReference type="GeneID" id="41702555"/>
<dbReference type="Pfam" id="PF02407">
    <property type="entry name" value="Viral_Rep"/>
    <property type="match status" value="1"/>
</dbReference>
<evidence type="ECO:0000256" key="5">
    <source>
        <dbReference type="ARBA" id="ARBA00022679"/>
    </source>
</evidence>
<keyword evidence="15" id="KW-0190">Covalent protein-DNA linkage</keyword>
<evidence type="ECO:0000256" key="13">
    <source>
        <dbReference type="ARBA" id="ARBA00022806"/>
    </source>
</evidence>
<evidence type="ECO:0000256" key="15">
    <source>
        <dbReference type="ARBA" id="ARBA00023124"/>
    </source>
</evidence>
<keyword evidence="5" id="KW-0808">Transferase</keyword>
<evidence type="ECO:0000256" key="4">
    <source>
        <dbReference type="ARBA" id="ARBA00022562"/>
    </source>
</evidence>
<evidence type="ECO:0000256" key="16">
    <source>
        <dbReference type="ARBA" id="ARBA00023125"/>
    </source>
</evidence>
<dbReference type="KEGG" id="vg:41702555"/>
<protein>
    <submittedName>
        <fullName evidence="20">Replication-associated protein</fullName>
    </submittedName>
</protein>
<evidence type="ECO:0000256" key="9">
    <source>
        <dbReference type="ARBA" id="ARBA00022723"/>
    </source>
</evidence>
<name>A0A346BPD6_9VIRU</name>
<reference evidence="20 21" key="1">
    <citation type="journal article" date="2018" name="PeerJ">
        <title>Virus discovery in all three major lineages of terrestrial arthropods highlights the diversity of single-stranded DNA viruses associated with invertebrates.</title>
        <authorList>
            <person name="Rosario K."/>
            <person name="Mettel K.A."/>
            <person name="Benner B.E."/>
            <person name="Johnson R."/>
            <person name="Scott C."/>
            <person name="Yusseff-Vanegas S.Z."/>
            <person name="Baker C.C."/>
            <person name="Cassill D.L."/>
            <person name="Storer C."/>
            <person name="Varsani A."/>
            <person name="Breitbart M."/>
        </authorList>
    </citation>
    <scope>NUCLEOTIDE SEQUENCE [LARGE SCALE GENOMIC DNA]</scope>
    <source>
        <strain evidence="20">BC_I1657E_H4</strain>
    </source>
</reference>
<comment type="subcellular location">
    <subcellularLocation>
        <location evidence="3">Host nucleus</location>
    </subcellularLocation>
</comment>
<dbReference type="GO" id="GO:0006260">
    <property type="term" value="P:DNA replication"/>
    <property type="evidence" value="ECO:0007669"/>
    <property type="project" value="UniProtKB-KW"/>
</dbReference>
<accession>A0A346BPD6</accession>